<accession>A0AAU8GZ50</accession>
<sequence>MTEESIRALARKFLKKNDLNSFPVDVKKAAEIVGAMVIFQKLPKISGVLLRGDHKDFPYIIGVNVEKSFYHRRFTIAHEIGHILLNHFKKFKILYDSDDFILNSSQLEREANIFASELLVPKDKLKSVLKLNPSMKGLCNFFQVSEQVMQYRLKEILIINSFVKFSQ</sequence>
<dbReference type="Gene3D" id="1.10.10.2910">
    <property type="match status" value="1"/>
</dbReference>
<evidence type="ECO:0000313" key="2">
    <source>
        <dbReference type="EMBL" id="XCH46845.1"/>
    </source>
</evidence>
<dbReference type="PANTHER" id="PTHR43236">
    <property type="entry name" value="ANTITOXIN HIGA1"/>
    <property type="match status" value="1"/>
</dbReference>
<dbReference type="PANTHER" id="PTHR43236:SF2">
    <property type="entry name" value="BLL0069 PROTEIN"/>
    <property type="match status" value="1"/>
</dbReference>
<organism evidence="2">
    <name type="scientific">Thermodesulfovibrio autotrophicus</name>
    <dbReference type="NCBI Taxonomy" id="3118333"/>
    <lineage>
        <taxon>Bacteria</taxon>
        <taxon>Pseudomonadati</taxon>
        <taxon>Nitrospirota</taxon>
        <taxon>Thermodesulfovibrionia</taxon>
        <taxon>Thermodesulfovibrionales</taxon>
        <taxon>Thermodesulfovibrionaceae</taxon>
        <taxon>Thermodesulfovibrio</taxon>
    </lineage>
</organism>
<name>A0AAU8GZ50_9BACT</name>
<protein>
    <submittedName>
        <fullName evidence="2">ImmA/IrrE family metallo-endopeptidase</fullName>
    </submittedName>
</protein>
<reference evidence="2" key="1">
    <citation type="submission" date="2024-01" db="EMBL/GenBank/DDBJ databases">
        <title>The first autotrophic representatives of the genus Thermodesulfovibrio.</title>
        <authorList>
            <person name="Maltseva A.I."/>
            <person name="Elcheninov A.G."/>
            <person name="Kublanov I.V."/>
            <person name="Lebedinsky A.V."/>
            <person name="Frolov E.N."/>
        </authorList>
    </citation>
    <scope>NUCLEOTIDE SEQUENCE</scope>
    <source>
        <strain evidence="2">3907-1M</strain>
    </source>
</reference>
<dbReference type="RefSeq" id="WP_353684368.1">
    <property type="nucleotide sequence ID" value="NZ_CP144373.1"/>
</dbReference>
<evidence type="ECO:0000259" key="1">
    <source>
        <dbReference type="Pfam" id="PF06114"/>
    </source>
</evidence>
<dbReference type="EMBL" id="CP144373">
    <property type="protein sequence ID" value="XCH46845.1"/>
    <property type="molecule type" value="Genomic_DNA"/>
</dbReference>
<dbReference type="InterPro" id="IPR052345">
    <property type="entry name" value="Rad_response_metalloprotease"/>
</dbReference>
<proteinExistence type="predicted"/>
<gene>
    <name evidence="2" type="ORF">V4D30_00870</name>
</gene>
<dbReference type="AlphaFoldDB" id="A0AAU8GZ50"/>
<feature type="domain" description="IrrE N-terminal-like" evidence="1">
    <location>
        <begin position="31"/>
        <end position="154"/>
    </location>
</feature>
<dbReference type="Pfam" id="PF06114">
    <property type="entry name" value="Peptidase_M78"/>
    <property type="match status" value="1"/>
</dbReference>
<dbReference type="KEGG" id="taut:V4D30_00870"/>
<dbReference type="InterPro" id="IPR010359">
    <property type="entry name" value="IrrE_HExxH"/>
</dbReference>